<protein>
    <submittedName>
        <fullName evidence="2">Uncharacterized protein</fullName>
    </submittedName>
</protein>
<dbReference type="KEGG" id="cchl:FPL14_01550"/>
<evidence type="ECO:0000256" key="1">
    <source>
        <dbReference type="SAM" id="Phobius"/>
    </source>
</evidence>
<feature type="transmembrane region" description="Helical" evidence="1">
    <location>
        <begin position="33"/>
        <end position="51"/>
    </location>
</feature>
<gene>
    <name evidence="2" type="ORF">FPL14_01550</name>
</gene>
<keyword evidence="3" id="KW-1185">Reference proteome</keyword>
<organism evidence="2 3">
    <name type="scientific">Cohnella cholangitidis</name>
    <dbReference type="NCBI Taxonomy" id="2598458"/>
    <lineage>
        <taxon>Bacteria</taxon>
        <taxon>Bacillati</taxon>
        <taxon>Bacillota</taxon>
        <taxon>Bacilli</taxon>
        <taxon>Bacillales</taxon>
        <taxon>Paenibacillaceae</taxon>
        <taxon>Cohnella</taxon>
    </lineage>
</organism>
<name>A0A7G5BSU6_9BACL</name>
<accession>A0A7G5BSU6</accession>
<dbReference type="AlphaFoldDB" id="A0A7G5BSU6"/>
<feature type="transmembrane region" description="Helical" evidence="1">
    <location>
        <begin position="103"/>
        <end position="126"/>
    </location>
</feature>
<proteinExistence type="predicted"/>
<keyword evidence="1" id="KW-1133">Transmembrane helix</keyword>
<evidence type="ECO:0000313" key="2">
    <source>
        <dbReference type="EMBL" id="QMV40030.1"/>
    </source>
</evidence>
<feature type="transmembrane region" description="Helical" evidence="1">
    <location>
        <begin position="63"/>
        <end position="83"/>
    </location>
</feature>
<keyword evidence="1" id="KW-0812">Transmembrane</keyword>
<sequence length="134" mass="15274">MKGLIGLLIIYLSFLIAGTWMNTWPFKYGNDGLFIFVIFNSVLLVLLLLSAKIVNRYKKATGVIVVVAWILLSTVYGIIKMHVDFNANASGFFRWDFALWEFGIPLFIGVPQILFIVCHSLIRAYIDDPQVKTR</sequence>
<evidence type="ECO:0000313" key="3">
    <source>
        <dbReference type="Proteomes" id="UP000515679"/>
    </source>
</evidence>
<dbReference type="EMBL" id="CP041969">
    <property type="protein sequence ID" value="QMV40030.1"/>
    <property type="molecule type" value="Genomic_DNA"/>
</dbReference>
<dbReference type="Proteomes" id="UP000515679">
    <property type="component" value="Chromosome"/>
</dbReference>
<keyword evidence="1" id="KW-0472">Membrane</keyword>
<reference evidence="2 3" key="1">
    <citation type="submission" date="2019-07" db="EMBL/GenBank/DDBJ databases">
        <authorList>
            <person name="Kim J.K."/>
            <person name="Cheong H.-M."/>
            <person name="Choi Y."/>
            <person name="Hwang K.J."/>
            <person name="Lee S."/>
            <person name="Choi C."/>
        </authorList>
    </citation>
    <scope>NUCLEOTIDE SEQUENCE [LARGE SCALE GENOMIC DNA]</scope>
    <source>
        <strain evidence="2 3">KS 22</strain>
    </source>
</reference>